<feature type="transmembrane region" description="Helical" evidence="6">
    <location>
        <begin position="55"/>
        <end position="75"/>
    </location>
</feature>
<dbReference type="EMBL" id="BAAAVM010000001">
    <property type="protein sequence ID" value="GAA3117525.1"/>
    <property type="molecule type" value="Genomic_DNA"/>
</dbReference>
<keyword evidence="4 6" id="KW-1133">Transmembrane helix</keyword>
<comment type="caution">
    <text evidence="8">The sequence shown here is derived from an EMBL/GenBank/DDBJ whole genome shotgun (WGS) entry which is preliminary data.</text>
</comment>
<feature type="transmembrane region" description="Helical" evidence="6">
    <location>
        <begin position="87"/>
        <end position="108"/>
    </location>
</feature>
<evidence type="ECO:0000313" key="9">
    <source>
        <dbReference type="Proteomes" id="UP001500893"/>
    </source>
</evidence>
<evidence type="ECO:0000256" key="5">
    <source>
        <dbReference type="ARBA" id="ARBA00023136"/>
    </source>
</evidence>
<gene>
    <name evidence="8" type="ORF">GCM10010521_01540</name>
</gene>
<feature type="transmembrane region" description="Helical" evidence="6">
    <location>
        <begin position="374"/>
        <end position="391"/>
    </location>
</feature>
<dbReference type="Pfam" id="PF07690">
    <property type="entry name" value="MFS_1"/>
    <property type="match status" value="1"/>
</dbReference>
<feature type="transmembrane region" description="Helical" evidence="6">
    <location>
        <begin position="142"/>
        <end position="167"/>
    </location>
</feature>
<keyword evidence="2" id="KW-1003">Cell membrane</keyword>
<keyword evidence="9" id="KW-1185">Reference proteome</keyword>
<dbReference type="InterPro" id="IPR050189">
    <property type="entry name" value="MFS_Efflux_Transporters"/>
</dbReference>
<evidence type="ECO:0000256" key="4">
    <source>
        <dbReference type="ARBA" id="ARBA00022989"/>
    </source>
</evidence>
<dbReference type="PANTHER" id="PTHR43124:SF3">
    <property type="entry name" value="CHLORAMPHENICOL EFFLUX PUMP RV0191"/>
    <property type="match status" value="1"/>
</dbReference>
<dbReference type="CDD" id="cd17324">
    <property type="entry name" value="MFS_NepI_like"/>
    <property type="match status" value="1"/>
</dbReference>
<dbReference type="Proteomes" id="UP001500893">
    <property type="component" value="Unassembled WGS sequence"/>
</dbReference>
<feature type="transmembrane region" description="Helical" evidence="6">
    <location>
        <begin position="173"/>
        <end position="191"/>
    </location>
</feature>
<evidence type="ECO:0000256" key="1">
    <source>
        <dbReference type="ARBA" id="ARBA00004651"/>
    </source>
</evidence>
<feature type="transmembrane region" description="Helical" evidence="6">
    <location>
        <begin position="252"/>
        <end position="271"/>
    </location>
</feature>
<dbReference type="Gene3D" id="1.20.1250.20">
    <property type="entry name" value="MFS general substrate transporter like domains"/>
    <property type="match status" value="1"/>
</dbReference>
<dbReference type="SUPFAM" id="SSF103473">
    <property type="entry name" value="MFS general substrate transporter"/>
    <property type="match status" value="1"/>
</dbReference>
<feature type="transmembrane region" description="Helical" evidence="6">
    <location>
        <begin position="114"/>
        <end position="135"/>
    </location>
</feature>
<feature type="domain" description="Major facilitator superfamily (MFS) profile" evidence="7">
    <location>
        <begin position="17"/>
        <end position="396"/>
    </location>
</feature>
<keyword evidence="3 6" id="KW-0812">Transmembrane</keyword>
<dbReference type="PANTHER" id="PTHR43124">
    <property type="entry name" value="PURINE EFFLUX PUMP PBUE"/>
    <property type="match status" value="1"/>
</dbReference>
<name>A0ABP6MP40_9ACTN</name>
<feature type="transmembrane region" description="Helical" evidence="6">
    <location>
        <begin position="308"/>
        <end position="332"/>
    </location>
</feature>
<protein>
    <submittedName>
        <fullName evidence="8">MFS transporter</fullName>
    </submittedName>
</protein>
<dbReference type="InterPro" id="IPR011701">
    <property type="entry name" value="MFS"/>
</dbReference>
<evidence type="ECO:0000256" key="6">
    <source>
        <dbReference type="SAM" id="Phobius"/>
    </source>
</evidence>
<accession>A0ABP6MP40</accession>
<dbReference type="InterPro" id="IPR020846">
    <property type="entry name" value="MFS_dom"/>
</dbReference>
<feature type="transmembrane region" description="Helical" evidence="6">
    <location>
        <begin position="283"/>
        <end position="302"/>
    </location>
</feature>
<dbReference type="NCBIfam" id="NF033135">
    <property type="entry name" value="cmx_cmrA"/>
    <property type="match status" value="1"/>
</dbReference>
<proteinExistence type="predicted"/>
<feature type="transmembrane region" description="Helical" evidence="6">
    <location>
        <begin position="218"/>
        <end position="240"/>
    </location>
</feature>
<dbReference type="PROSITE" id="PS50850">
    <property type="entry name" value="MFS"/>
    <property type="match status" value="1"/>
</dbReference>
<dbReference type="InterPro" id="IPR036259">
    <property type="entry name" value="MFS_trans_sf"/>
</dbReference>
<comment type="subcellular location">
    <subcellularLocation>
        <location evidence="1">Cell membrane</location>
        <topology evidence="1">Multi-pass membrane protein</topology>
    </subcellularLocation>
</comment>
<keyword evidence="5 6" id="KW-0472">Membrane</keyword>
<sequence length="415" mass="41727">MTFSRLSPPRSHSMPLPLYLLALAVFAMGTSEFMLAGLLPDIASDLDVTVGTAGMLTPAFALGMTVGAPLMAVLARSRPARSGLVGCVLAFSAAHAVGAATSTFWVLFATRVVAAAANAGFLAVALTSAAALVPADRKGRALTLLLSGTTVATIAGVPGGSVLGTLLGWRATFWAVAALCLPAALGVLTGIPARRVPKEGADGPTLRAELAQLRSPRLLLVMLLGALVNAATFAGFTFLAPVVTDTAGLGELWISVVLVLFGIGSFAGVTVAGRLSDQHPGPVLAVGGPLLLIGWPALALLADQPVALLTLVFVQGALSFALGSTLITRVLYEAGKAPTMAGSYATAALNVGAAVGPLIAATTLNTEAGDLGPLWASGLLVAVASLIAFPLRNAVAAGRAATRCGDVSERPSSLR</sequence>
<reference evidence="9" key="1">
    <citation type="journal article" date="2019" name="Int. J. Syst. Evol. Microbiol.">
        <title>The Global Catalogue of Microorganisms (GCM) 10K type strain sequencing project: providing services to taxonomists for standard genome sequencing and annotation.</title>
        <authorList>
            <consortium name="The Broad Institute Genomics Platform"/>
            <consortium name="The Broad Institute Genome Sequencing Center for Infectious Disease"/>
            <person name="Wu L."/>
            <person name="Ma J."/>
        </authorList>
    </citation>
    <scope>NUCLEOTIDE SEQUENCE [LARGE SCALE GENOMIC DNA]</scope>
    <source>
        <strain evidence="9">JCM 11574</strain>
    </source>
</reference>
<feature type="transmembrane region" description="Helical" evidence="6">
    <location>
        <begin position="344"/>
        <end position="362"/>
    </location>
</feature>
<organism evidence="8 9">
    <name type="scientific">Streptomyces rameus</name>
    <dbReference type="NCBI Taxonomy" id="68261"/>
    <lineage>
        <taxon>Bacteria</taxon>
        <taxon>Bacillati</taxon>
        <taxon>Actinomycetota</taxon>
        <taxon>Actinomycetes</taxon>
        <taxon>Kitasatosporales</taxon>
        <taxon>Streptomycetaceae</taxon>
        <taxon>Streptomyces</taxon>
    </lineage>
</organism>
<evidence type="ECO:0000313" key="8">
    <source>
        <dbReference type="EMBL" id="GAA3117525.1"/>
    </source>
</evidence>
<evidence type="ECO:0000259" key="7">
    <source>
        <dbReference type="PROSITE" id="PS50850"/>
    </source>
</evidence>
<evidence type="ECO:0000256" key="2">
    <source>
        <dbReference type="ARBA" id="ARBA00022475"/>
    </source>
</evidence>
<evidence type="ECO:0000256" key="3">
    <source>
        <dbReference type="ARBA" id="ARBA00022692"/>
    </source>
</evidence>